<dbReference type="AlphaFoldDB" id="A0A0C2MRZ6"/>
<dbReference type="PANTHER" id="PTHR37984">
    <property type="entry name" value="PROTEIN CBG26694"/>
    <property type="match status" value="1"/>
</dbReference>
<dbReference type="InterPro" id="IPR001878">
    <property type="entry name" value="Znf_CCHC"/>
</dbReference>
<dbReference type="InterPro" id="IPR012337">
    <property type="entry name" value="RNaseH-like_sf"/>
</dbReference>
<dbReference type="PROSITE" id="PS50175">
    <property type="entry name" value="ASP_PROT_RETROV"/>
    <property type="match status" value="1"/>
</dbReference>
<dbReference type="Gene3D" id="1.10.340.70">
    <property type="match status" value="1"/>
</dbReference>
<evidence type="ECO:0000313" key="13">
    <source>
        <dbReference type="EMBL" id="KII67035.1"/>
    </source>
</evidence>
<dbReference type="SMART" id="SM00343">
    <property type="entry name" value="ZnF_C2HC"/>
    <property type="match status" value="2"/>
</dbReference>
<dbReference type="InterPro" id="IPR043502">
    <property type="entry name" value="DNA/RNA_pol_sf"/>
</dbReference>
<evidence type="ECO:0000256" key="6">
    <source>
        <dbReference type="ARBA" id="ARBA00022801"/>
    </source>
</evidence>
<keyword evidence="5" id="KW-0255">Endonuclease</keyword>
<dbReference type="GO" id="GO:0008270">
    <property type="term" value="F:zinc ion binding"/>
    <property type="evidence" value="ECO:0007669"/>
    <property type="project" value="UniProtKB-KW"/>
</dbReference>
<dbReference type="InterPro" id="IPR036875">
    <property type="entry name" value="Znf_CCHC_sf"/>
</dbReference>
<evidence type="ECO:0000259" key="10">
    <source>
        <dbReference type="PROSITE" id="PS50175"/>
    </source>
</evidence>
<dbReference type="PROSITE" id="PS50158">
    <property type="entry name" value="ZF_CCHC"/>
    <property type="match status" value="2"/>
</dbReference>
<dbReference type="EMBL" id="JWZT01003338">
    <property type="protein sequence ID" value="KII67035.1"/>
    <property type="molecule type" value="Genomic_DNA"/>
</dbReference>
<dbReference type="Pfam" id="PF17921">
    <property type="entry name" value="Integrase_H2C2"/>
    <property type="match status" value="1"/>
</dbReference>
<dbReference type="FunFam" id="1.10.340.70:FF:000001">
    <property type="entry name" value="Retrovirus-related Pol polyprotein from transposon gypsy-like Protein"/>
    <property type="match status" value="1"/>
</dbReference>
<dbReference type="Pfam" id="PF00078">
    <property type="entry name" value="RVT_1"/>
    <property type="match status" value="1"/>
</dbReference>
<accession>A0A0C2MRZ6</accession>
<dbReference type="PANTHER" id="PTHR37984:SF5">
    <property type="entry name" value="PROTEIN NYNRIN-LIKE"/>
    <property type="match status" value="1"/>
</dbReference>
<dbReference type="Pfam" id="PF00077">
    <property type="entry name" value="RVP"/>
    <property type="match status" value="1"/>
</dbReference>
<dbReference type="GO" id="GO:0006508">
    <property type="term" value="P:proteolysis"/>
    <property type="evidence" value="ECO:0007669"/>
    <property type="project" value="InterPro"/>
</dbReference>
<protein>
    <recommendedName>
        <fullName evidence="1">RNA-directed DNA polymerase</fullName>
        <ecNumber evidence="1">2.7.7.49</ecNumber>
    </recommendedName>
</protein>
<dbReference type="Gene3D" id="4.10.60.10">
    <property type="entry name" value="Zinc finger, CCHC-type"/>
    <property type="match status" value="1"/>
</dbReference>
<dbReference type="SUPFAM" id="SSF56672">
    <property type="entry name" value="DNA/RNA polymerases"/>
    <property type="match status" value="1"/>
</dbReference>
<dbReference type="InterPro" id="IPR000477">
    <property type="entry name" value="RT_dom"/>
</dbReference>
<dbReference type="PROSITE" id="PS50994">
    <property type="entry name" value="INTEGRASE"/>
    <property type="match status" value="1"/>
</dbReference>
<dbReference type="Proteomes" id="UP000031668">
    <property type="component" value="Unassembled WGS sequence"/>
</dbReference>
<dbReference type="GO" id="GO:0015074">
    <property type="term" value="P:DNA integration"/>
    <property type="evidence" value="ECO:0007669"/>
    <property type="project" value="InterPro"/>
</dbReference>
<comment type="caution">
    <text evidence="13">The sequence shown here is derived from an EMBL/GenBank/DDBJ whole genome shotgun (WGS) entry which is preliminary data.</text>
</comment>
<gene>
    <name evidence="13" type="ORF">RF11_14197</name>
</gene>
<feature type="domain" description="Integrase catalytic" evidence="12">
    <location>
        <begin position="1023"/>
        <end position="1106"/>
    </location>
</feature>
<dbReference type="GO" id="GO:0003964">
    <property type="term" value="F:RNA-directed DNA polymerase activity"/>
    <property type="evidence" value="ECO:0007669"/>
    <property type="project" value="UniProtKB-KW"/>
</dbReference>
<dbReference type="InterPro" id="IPR043128">
    <property type="entry name" value="Rev_trsase/Diguanyl_cyclase"/>
</dbReference>
<dbReference type="SUPFAM" id="SSF57756">
    <property type="entry name" value="Retrovirus zinc finger-like domains"/>
    <property type="match status" value="1"/>
</dbReference>
<keyword evidence="4" id="KW-0540">Nuclease</keyword>
<dbReference type="Gene3D" id="3.30.420.10">
    <property type="entry name" value="Ribonuclease H-like superfamily/Ribonuclease H"/>
    <property type="match status" value="1"/>
</dbReference>
<evidence type="ECO:0000313" key="14">
    <source>
        <dbReference type="Proteomes" id="UP000031668"/>
    </source>
</evidence>
<keyword evidence="2" id="KW-0808">Transferase</keyword>
<feature type="domain" description="Peptidase A2" evidence="10">
    <location>
        <begin position="317"/>
        <end position="393"/>
    </location>
</feature>
<keyword evidence="14" id="KW-1185">Reference proteome</keyword>
<dbReference type="Gene3D" id="3.30.70.270">
    <property type="match status" value="2"/>
</dbReference>
<evidence type="ECO:0000256" key="3">
    <source>
        <dbReference type="ARBA" id="ARBA00022695"/>
    </source>
</evidence>
<dbReference type="GO" id="GO:0004190">
    <property type="term" value="F:aspartic-type endopeptidase activity"/>
    <property type="evidence" value="ECO:0007669"/>
    <property type="project" value="InterPro"/>
</dbReference>
<name>A0A0C2MRZ6_THEKT</name>
<keyword evidence="6" id="KW-0378">Hydrolase</keyword>
<dbReference type="InterPro" id="IPR041373">
    <property type="entry name" value="RT_RNaseH"/>
</dbReference>
<reference evidence="13 14" key="1">
    <citation type="journal article" date="2014" name="Genome Biol. Evol.">
        <title>The genome of the myxosporean Thelohanellus kitauei shows adaptations to nutrient acquisition within its fish host.</title>
        <authorList>
            <person name="Yang Y."/>
            <person name="Xiong J."/>
            <person name="Zhou Z."/>
            <person name="Huo F."/>
            <person name="Miao W."/>
            <person name="Ran C."/>
            <person name="Liu Y."/>
            <person name="Zhang J."/>
            <person name="Feng J."/>
            <person name="Wang M."/>
            <person name="Wang M."/>
            <person name="Wang L."/>
            <person name="Yao B."/>
        </authorList>
    </citation>
    <scope>NUCLEOTIDE SEQUENCE [LARGE SCALE GENOMIC DNA]</scope>
    <source>
        <strain evidence="13">Wuqing</strain>
    </source>
</reference>
<dbReference type="Gene3D" id="3.10.10.10">
    <property type="entry name" value="HIV Type 1 Reverse Transcriptase, subunit A, domain 1"/>
    <property type="match status" value="1"/>
</dbReference>
<dbReference type="CDD" id="cd01647">
    <property type="entry name" value="RT_LTR"/>
    <property type="match status" value="1"/>
</dbReference>
<evidence type="ECO:0000259" key="12">
    <source>
        <dbReference type="PROSITE" id="PS50994"/>
    </source>
</evidence>
<evidence type="ECO:0000256" key="5">
    <source>
        <dbReference type="ARBA" id="ARBA00022759"/>
    </source>
</evidence>
<keyword evidence="7" id="KW-0695">RNA-directed DNA polymerase</keyword>
<dbReference type="InterPro" id="IPR050951">
    <property type="entry name" value="Retrovirus_Pol_polyprotein"/>
</dbReference>
<dbReference type="GO" id="GO:0004519">
    <property type="term" value="F:endonuclease activity"/>
    <property type="evidence" value="ECO:0007669"/>
    <property type="project" value="UniProtKB-KW"/>
</dbReference>
<keyword evidence="3" id="KW-0548">Nucleotidyltransferase</keyword>
<sequence>MMSANDATFGGGYFPGPLGVQIQVMTNKTDASQWFLHFDIVAAACCWDKPRQSVMMTAYMCPSLLDAFSKTSIFKLPPSEKKYEAIKGWIIQHGARQDDLSVHYQNFASAVLRPKQNVGEFVEELEHHLAKALPSLDEVQKEFLTKQRIFQCLPAAVANQLRVLGELSVSELSSKADILMSAGHVSQVSEKDEVNQLANTESNVNIPSITDKAGLEERLSRIEKSLERLTLIDRVPGNQDSNCGKCGSRGHATTECLGKVSCNFCGERGHMKRFCPKIKQSRYTRPYFNSSYSVKTDKETPSSLPLINIQVEDVIKVTALVDTGACVSLVDSRILEHNHLVKPSPLVLYNVTGQLMPTLGQCSLRVAYGDIATEMDFIVVKEINHQVILGRDFIVQNQLVIDLSSPQLLYKKSNNETLKLCNSFDNTTTLDDIISSFNDVFASSNDDFGFTTLIKHRIITQECTPCCSRPYRVPNHIQLDIQNQISTMLEKKIIRPSKSPWCAPVVVAKKKDGCNRLCVDFRKLNLVTKRDQYSLPLRDDIFDKLAKSKYFTVLDLKAGYWQIGLDERDKEKTAFCPWPGGGLYEFNVLPFGLCNAPSTFQRLMDNIFRDVKCCIAYLDDLLIFSSSYDSHLEDIKLCLDKIGQAGLKLNRDKCKFSLEEINYLGFLISNKGITPCPENVRAILEWKPPTNTSELRSFLGSCNVYNRFIKDLAKFTAPLNRLLSKNCPWYWSSECECSFNNLKMALSSMPTIGYPDFGKPFYLYCDASDKAVGALLAQNINNELVPIAFGSKCLNSAQANYSTTDKEFFAIIWAIRKFNYYLYGSEFTIRTDHNPLTHIKDMKDMKGRRARWALELEQYNYKIEYVKGKLNIVADSLYRSINLTEIAPNIDIAKLQTDDYDIQEVIRSIQCPEHEASIVNGSYAADLIKLKNKLKLEDSILFYSGTRGLKPIIPKNMINEVISQVHDKTLNHMGINKCVDLMRNICFWPTLQDDITTYIKCCLKCTQSKSRNPIPRAELIQMGADRPFKMWGVDFTGPLPLTPNGNRYIIVFVDYYTKWVELQAVPDQSAQTAAKAFFSLVISRYGVPYQLHSDQGAAFVSAFFNN</sequence>
<dbReference type="InterPro" id="IPR001584">
    <property type="entry name" value="Integrase_cat-core"/>
</dbReference>
<evidence type="ECO:0000256" key="4">
    <source>
        <dbReference type="ARBA" id="ARBA00022722"/>
    </source>
</evidence>
<dbReference type="CDD" id="cd09274">
    <property type="entry name" value="RNase_HI_RT_Ty3"/>
    <property type="match status" value="1"/>
</dbReference>
<dbReference type="GO" id="GO:0003676">
    <property type="term" value="F:nucleic acid binding"/>
    <property type="evidence" value="ECO:0007669"/>
    <property type="project" value="InterPro"/>
</dbReference>
<evidence type="ECO:0000256" key="7">
    <source>
        <dbReference type="ARBA" id="ARBA00022918"/>
    </source>
</evidence>
<evidence type="ECO:0000259" key="11">
    <source>
        <dbReference type="PROSITE" id="PS50878"/>
    </source>
</evidence>
<feature type="domain" description="CCHC-type" evidence="9">
    <location>
        <begin position="262"/>
        <end position="277"/>
    </location>
</feature>
<dbReference type="Gene3D" id="2.40.70.10">
    <property type="entry name" value="Acid Proteases"/>
    <property type="match status" value="1"/>
</dbReference>
<evidence type="ECO:0000256" key="2">
    <source>
        <dbReference type="ARBA" id="ARBA00022679"/>
    </source>
</evidence>
<organism evidence="13 14">
    <name type="scientific">Thelohanellus kitauei</name>
    <name type="common">Myxosporean</name>
    <dbReference type="NCBI Taxonomy" id="669202"/>
    <lineage>
        <taxon>Eukaryota</taxon>
        <taxon>Metazoa</taxon>
        <taxon>Cnidaria</taxon>
        <taxon>Myxozoa</taxon>
        <taxon>Myxosporea</taxon>
        <taxon>Bivalvulida</taxon>
        <taxon>Platysporina</taxon>
        <taxon>Myxobolidae</taxon>
        <taxon>Thelohanellus</taxon>
    </lineage>
</organism>
<dbReference type="OMA" id="WSSECEC"/>
<feature type="domain" description="Reverse transcriptase" evidence="11">
    <location>
        <begin position="489"/>
        <end position="668"/>
    </location>
</feature>
<dbReference type="SUPFAM" id="SSF53098">
    <property type="entry name" value="Ribonuclease H-like"/>
    <property type="match status" value="1"/>
</dbReference>
<dbReference type="FunFam" id="3.10.20.370:FF:000001">
    <property type="entry name" value="Retrovirus-related Pol polyprotein from transposon 17.6-like protein"/>
    <property type="match status" value="1"/>
</dbReference>
<evidence type="ECO:0000259" key="9">
    <source>
        <dbReference type="PROSITE" id="PS50158"/>
    </source>
</evidence>
<dbReference type="Pfam" id="PF00665">
    <property type="entry name" value="rve"/>
    <property type="match status" value="1"/>
</dbReference>
<evidence type="ECO:0000256" key="8">
    <source>
        <dbReference type="PROSITE-ProRule" id="PRU00047"/>
    </source>
</evidence>
<dbReference type="EC" id="2.7.7.49" evidence="1"/>
<dbReference type="InterPro" id="IPR001995">
    <property type="entry name" value="Peptidase_A2_cat"/>
</dbReference>
<keyword evidence="8" id="KW-0863">Zinc-finger</keyword>
<dbReference type="InterPro" id="IPR018061">
    <property type="entry name" value="Retropepsins"/>
</dbReference>
<dbReference type="Pfam" id="PF17917">
    <property type="entry name" value="RT_RNaseH"/>
    <property type="match status" value="1"/>
</dbReference>
<dbReference type="InterPro" id="IPR036397">
    <property type="entry name" value="RNaseH_sf"/>
</dbReference>
<dbReference type="CDD" id="cd00303">
    <property type="entry name" value="retropepsin_like"/>
    <property type="match status" value="1"/>
</dbReference>
<dbReference type="InterPro" id="IPR041588">
    <property type="entry name" value="Integrase_H2C2"/>
</dbReference>
<proteinExistence type="predicted"/>
<dbReference type="InterPro" id="IPR021109">
    <property type="entry name" value="Peptidase_aspartic_dom_sf"/>
</dbReference>
<keyword evidence="8" id="KW-0479">Metal-binding</keyword>
<dbReference type="PROSITE" id="PS50878">
    <property type="entry name" value="RT_POL"/>
    <property type="match status" value="1"/>
</dbReference>
<feature type="domain" description="CCHC-type" evidence="9">
    <location>
        <begin position="243"/>
        <end position="256"/>
    </location>
</feature>
<dbReference type="SUPFAM" id="SSF50630">
    <property type="entry name" value="Acid proteases"/>
    <property type="match status" value="1"/>
</dbReference>
<keyword evidence="8" id="KW-0862">Zinc</keyword>
<dbReference type="FunFam" id="3.30.70.270:FF:000020">
    <property type="entry name" value="Transposon Tf2-6 polyprotein-like Protein"/>
    <property type="match status" value="1"/>
</dbReference>
<evidence type="ECO:0000256" key="1">
    <source>
        <dbReference type="ARBA" id="ARBA00012493"/>
    </source>
</evidence>
<dbReference type="OrthoDB" id="5988672at2759"/>